<feature type="domain" description="Signal transduction histidine kinase internal region" evidence="3">
    <location>
        <begin position="304"/>
        <end position="379"/>
    </location>
</feature>
<evidence type="ECO:0000313" key="5">
    <source>
        <dbReference type="Proteomes" id="UP000248553"/>
    </source>
</evidence>
<dbReference type="EMBL" id="QHKM01000003">
    <property type="protein sequence ID" value="RAK66711.1"/>
    <property type="molecule type" value="Genomic_DNA"/>
</dbReference>
<protein>
    <recommendedName>
        <fullName evidence="3">Signal transduction histidine kinase internal region domain-containing protein</fullName>
    </recommendedName>
</protein>
<dbReference type="PANTHER" id="PTHR34220:SF7">
    <property type="entry name" value="SENSOR HISTIDINE KINASE YPDA"/>
    <property type="match status" value="1"/>
</dbReference>
<dbReference type="InterPro" id="IPR010559">
    <property type="entry name" value="Sig_transdc_His_kin_internal"/>
</dbReference>
<dbReference type="InterPro" id="IPR036890">
    <property type="entry name" value="HATPase_C_sf"/>
</dbReference>
<keyword evidence="2" id="KW-0812">Transmembrane</keyword>
<dbReference type="PANTHER" id="PTHR34220">
    <property type="entry name" value="SENSOR HISTIDINE KINASE YPDA"/>
    <property type="match status" value="1"/>
</dbReference>
<keyword evidence="2" id="KW-0472">Membrane</keyword>
<evidence type="ECO:0000313" key="4">
    <source>
        <dbReference type="EMBL" id="RAK66711.1"/>
    </source>
</evidence>
<accession>A0A328BJY0</accession>
<dbReference type="Pfam" id="PF06580">
    <property type="entry name" value="His_kinase"/>
    <property type="match status" value="1"/>
</dbReference>
<keyword evidence="2" id="KW-1133">Transmembrane helix</keyword>
<dbReference type="AlphaFoldDB" id="A0A328BJY0"/>
<gene>
    <name evidence="4" type="ORF">DLM85_10860</name>
</gene>
<sequence>MLPAGTCRSSCCSTGRGPKPNERARVSTSKELVFIGQKASVLANVSAPSDSVPANPPNPMYLGRTPLLPWRIAAFQFSNGLPDDWRRPAGGWGPVRAGSLKKSGRGSFTALACRGFHPEPMPTLLARAVSPLFGSAPWPAAEPVTSRRVPLWAHAVLWGVLLLTDGLQIRQMLSTLDQAEVQSWALWQNVLLRSFSTDALYAALFYLNWRELIPRLLARGRVAGYALGVLLLLTVFVGLRVGASRWVYNTPADMPPPELERQAIPYALTGLMLIFLSSALKVTGDYLQERRNRRELERRQLLTELSLLKMQVNPHFLFNTLNNIYALASQKSDRAPEAVLRLAEIMRYMLYESGADTVPLSQELQHLRSFLALQQLRLPATGAAAIVFDDAGLPAAAEWPVAPMLLLPLVENAFKHGDLTARPAVQIRLGLTAAGALQLIVDNAVAPEPGGAALEASGGVGLVNLRRRLQLLYPGRHELLLETPPGHYRASLTLLPGPALG</sequence>
<evidence type="ECO:0000256" key="2">
    <source>
        <dbReference type="SAM" id="Phobius"/>
    </source>
</evidence>
<dbReference type="GO" id="GO:0000155">
    <property type="term" value="F:phosphorelay sensor kinase activity"/>
    <property type="evidence" value="ECO:0007669"/>
    <property type="project" value="InterPro"/>
</dbReference>
<dbReference type="InterPro" id="IPR050640">
    <property type="entry name" value="Bact_2-comp_sensor_kinase"/>
</dbReference>
<feature type="transmembrane region" description="Helical" evidence="2">
    <location>
        <begin position="222"/>
        <end position="243"/>
    </location>
</feature>
<name>A0A328BJY0_9BACT</name>
<dbReference type="Proteomes" id="UP000248553">
    <property type="component" value="Unassembled WGS sequence"/>
</dbReference>
<dbReference type="OrthoDB" id="9792992at2"/>
<dbReference type="GO" id="GO:0016020">
    <property type="term" value="C:membrane"/>
    <property type="evidence" value="ECO:0007669"/>
    <property type="project" value="InterPro"/>
</dbReference>
<feature type="region of interest" description="Disordered" evidence="1">
    <location>
        <begin position="1"/>
        <end position="26"/>
    </location>
</feature>
<keyword evidence="5" id="KW-1185">Reference proteome</keyword>
<proteinExistence type="predicted"/>
<evidence type="ECO:0000256" key="1">
    <source>
        <dbReference type="SAM" id="MobiDB-lite"/>
    </source>
</evidence>
<reference evidence="5" key="1">
    <citation type="submission" date="2018-05" db="EMBL/GenBank/DDBJ databases">
        <authorList>
            <person name="Nie L."/>
        </authorList>
    </citation>
    <scope>NUCLEOTIDE SEQUENCE [LARGE SCALE GENOMIC DNA]</scope>
    <source>
        <strain evidence="5">NL</strain>
    </source>
</reference>
<dbReference type="Gene3D" id="3.30.565.10">
    <property type="entry name" value="Histidine kinase-like ATPase, C-terminal domain"/>
    <property type="match status" value="1"/>
</dbReference>
<feature type="transmembrane region" description="Helical" evidence="2">
    <location>
        <begin position="263"/>
        <end position="284"/>
    </location>
</feature>
<evidence type="ECO:0000259" key="3">
    <source>
        <dbReference type="Pfam" id="PF06580"/>
    </source>
</evidence>
<comment type="caution">
    <text evidence="4">The sequence shown here is derived from an EMBL/GenBank/DDBJ whole genome shotgun (WGS) entry which is preliminary data.</text>
</comment>
<organism evidence="4 5">
    <name type="scientific">Hymenobacter edaphi</name>
    <dbReference type="NCBI Taxonomy" id="2211146"/>
    <lineage>
        <taxon>Bacteria</taxon>
        <taxon>Pseudomonadati</taxon>
        <taxon>Bacteroidota</taxon>
        <taxon>Cytophagia</taxon>
        <taxon>Cytophagales</taxon>
        <taxon>Hymenobacteraceae</taxon>
        <taxon>Hymenobacter</taxon>
    </lineage>
</organism>